<comment type="subcellular location">
    <subcellularLocation>
        <location evidence="1">Membrane</location>
        <topology evidence="1">Multi-pass membrane protein</topology>
    </subcellularLocation>
</comment>
<feature type="transmembrane region" description="Helical" evidence="5">
    <location>
        <begin position="281"/>
        <end position="301"/>
    </location>
</feature>
<evidence type="ECO:0000313" key="6">
    <source>
        <dbReference type="EMBL" id="KAL0272119.1"/>
    </source>
</evidence>
<keyword evidence="4 5" id="KW-0472">Membrane</keyword>
<sequence>MNCGRTLFRCRHLFQWKAGSLHNFVKCHNHSTVSTSCHNFRHVNSAHLNNGVSRSIYRFRYSFIYSKKVFSVINSKLSTKGNCTKSMEDFDNGDTPLTKTQATELVLRLTEEERKFLLTALHEFESNQVKAEYEGQLAATRWRSKFGRPSKLPTVGDVDPTGSYCHLPEDWLKKKYAEQVPMPTAQQLIRVAVFNAVPFVGFGFLDNFIMIVAGDYIDETVGSMVTISTMAAAALGNTISDVMGIGSAWYVEMAASKIGLKAPNLSPIQLDMKPARRSANLGRAVGIIIGCLLGMTPLLFISKEDGKTNQRSQN</sequence>
<reference evidence="6" key="1">
    <citation type="journal article" date="2024" name="Gigascience">
        <title>Chromosome-level genome of the poultry shaft louse Menopon gallinae provides insight into the host-switching and adaptive evolution of parasitic lice.</title>
        <authorList>
            <person name="Xu Y."/>
            <person name="Ma L."/>
            <person name="Liu S."/>
            <person name="Liang Y."/>
            <person name="Liu Q."/>
            <person name="He Z."/>
            <person name="Tian L."/>
            <person name="Duan Y."/>
            <person name="Cai W."/>
            <person name="Li H."/>
            <person name="Song F."/>
        </authorList>
    </citation>
    <scope>NUCLEOTIDE SEQUENCE</scope>
    <source>
        <strain evidence="6">Cailab_2023a</strain>
    </source>
</reference>
<name>A0AAW2HQE2_9NEOP</name>
<dbReference type="InterPro" id="IPR019537">
    <property type="entry name" value="TMEM65"/>
</dbReference>
<dbReference type="PANTHER" id="PTHR21706">
    <property type="entry name" value="TRANSMEMBRANE PROTEIN 65"/>
    <property type="match status" value="1"/>
</dbReference>
<evidence type="ECO:0000256" key="1">
    <source>
        <dbReference type="ARBA" id="ARBA00004141"/>
    </source>
</evidence>
<accession>A0AAW2HQE2</accession>
<evidence type="ECO:0008006" key="7">
    <source>
        <dbReference type="Google" id="ProtNLM"/>
    </source>
</evidence>
<keyword evidence="3 5" id="KW-1133">Transmembrane helix</keyword>
<evidence type="ECO:0000256" key="3">
    <source>
        <dbReference type="ARBA" id="ARBA00022989"/>
    </source>
</evidence>
<keyword evidence="2 5" id="KW-0812">Transmembrane</keyword>
<evidence type="ECO:0000256" key="5">
    <source>
        <dbReference type="SAM" id="Phobius"/>
    </source>
</evidence>
<dbReference type="PANTHER" id="PTHR21706:SF15">
    <property type="entry name" value="TRANSMEMBRANE PROTEIN 65"/>
    <property type="match status" value="1"/>
</dbReference>
<organism evidence="6">
    <name type="scientific">Menopon gallinae</name>
    <name type="common">poultry shaft louse</name>
    <dbReference type="NCBI Taxonomy" id="328185"/>
    <lineage>
        <taxon>Eukaryota</taxon>
        <taxon>Metazoa</taxon>
        <taxon>Ecdysozoa</taxon>
        <taxon>Arthropoda</taxon>
        <taxon>Hexapoda</taxon>
        <taxon>Insecta</taxon>
        <taxon>Pterygota</taxon>
        <taxon>Neoptera</taxon>
        <taxon>Paraneoptera</taxon>
        <taxon>Psocodea</taxon>
        <taxon>Troctomorpha</taxon>
        <taxon>Phthiraptera</taxon>
        <taxon>Amblycera</taxon>
        <taxon>Menoponidae</taxon>
        <taxon>Menopon</taxon>
    </lineage>
</organism>
<dbReference type="GO" id="GO:0016020">
    <property type="term" value="C:membrane"/>
    <property type="evidence" value="ECO:0007669"/>
    <property type="project" value="UniProtKB-SubCell"/>
</dbReference>
<gene>
    <name evidence="6" type="ORF">PYX00_005211</name>
</gene>
<proteinExistence type="predicted"/>
<evidence type="ECO:0000256" key="4">
    <source>
        <dbReference type="ARBA" id="ARBA00023136"/>
    </source>
</evidence>
<dbReference type="Pfam" id="PF10507">
    <property type="entry name" value="TMEM65"/>
    <property type="match status" value="1"/>
</dbReference>
<evidence type="ECO:0000256" key="2">
    <source>
        <dbReference type="ARBA" id="ARBA00022692"/>
    </source>
</evidence>
<dbReference type="GO" id="GO:0005739">
    <property type="term" value="C:mitochondrion"/>
    <property type="evidence" value="ECO:0007669"/>
    <property type="project" value="TreeGrafter"/>
</dbReference>
<protein>
    <recommendedName>
        <fullName evidence="7">Transmembrane protein 65</fullName>
    </recommendedName>
</protein>
<comment type="caution">
    <text evidence="6">The sequence shown here is derived from an EMBL/GenBank/DDBJ whole genome shotgun (WGS) entry which is preliminary data.</text>
</comment>
<dbReference type="AlphaFoldDB" id="A0AAW2HQE2"/>
<dbReference type="EMBL" id="JARGDH010000003">
    <property type="protein sequence ID" value="KAL0272119.1"/>
    <property type="molecule type" value="Genomic_DNA"/>
</dbReference>